<dbReference type="GO" id="GO:0051301">
    <property type="term" value="P:cell division"/>
    <property type="evidence" value="ECO:0007669"/>
    <property type="project" value="UniProtKB-KW"/>
</dbReference>
<dbReference type="GO" id="GO:0005634">
    <property type="term" value="C:nucleus"/>
    <property type="evidence" value="ECO:0007669"/>
    <property type="project" value="TreeGrafter"/>
</dbReference>
<evidence type="ECO:0000256" key="4">
    <source>
        <dbReference type="ARBA" id="ARBA00022776"/>
    </source>
</evidence>
<dbReference type="VEuPathDB" id="VectorBase:LOC119186270"/>
<comment type="caution">
    <text evidence="6">The sequence shown here is derived from an EMBL/GenBank/DDBJ whole genome shotgun (WGS) entry which is preliminary data.</text>
</comment>
<dbReference type="PRINTS" id="PR02038">
    <property type="entry name" value="AURORABORA"/>
</dbReference>
<dbReference type="PANTHER" id="PTHR14728:SF2">
    <property type="entry name" value="PROTEIN AURORA BOREALIS"/>
    <property type="match status" value="1"/>
</dbReference>
<keyword evidence="4" id="KW-0498">Mitosis</keyword>
<dbReference type="AlphaFoldDB" id="A0A9J6CYP3"/>
<comment type="similarity">
    <text evidence="1">Belongs to the BORA family.</text>
</comment>
<reference evidence="6" key="2">
    <citation type="submission" date="2021-09" db="EMBL/GenBank/DDBJ databases">
        <authorList>
            <person name="Jia N."/>
            <person name="Wang J."/>
            <person name="Shi W."/>
            <person name="Du L."/>
            <person name="Sun Y."/>
            <person name="Zhan W."/>
            <person name="Jiang J."/>
            <person name="Wang Q."/>
            <person name="Zhang B."/>
            <person name="Ji P."/>
            <person name="Sakyi L.B."/>
            <person name="Cui X."/>
            <person name="Yuan T."/>
            <person name="Jiang B."/>
            <person name="Yang W."/>
            <person name="Lam T.T.-Y."/>
            <person name="Chang Q."/>
            <person name="Ding S."/>
            <person name="Wang X."/>
            <person name="Zhu J."/>
            <person name="Ruan X."/>
            <person name="Zhao L."/>
            <person name="Wei J."/>
            <person name="Que T."/>
            <person name="Du C."/>
            <person name="Cheng J."/>
            <person name="Dai P."/>
            <person name="Han X."/>
            <person name="Huang E."/>
            <person name="Gao Y."/>
            <person name="Liu J."/>
            <person name="Shao H."/>
            <person name="Ye R."/>
            <person name="Li L."/>
            <person name="Wei W."/>
            <person name="Wang X."/>
            <person name="Wang C."/>
            <person name="Huo Q."/>
            <person name="Li W."/>
            <person name="Guo W."/>
            <person name="Chen H."/>
            <person name="Chen S."/>
            <person name="Zhou L."/>
            <person name="Zhou L."/>
            <person name="Ni X."/>
            <person name="Tian J."/>
            <person name="Zhou Y."/>
            <person name="Sheng Y."/>
            <person name="Liu T."/>
            <person name="Pan Y."/>
            <person name="Xia L."/>
            <person name="Li J."/>
            <person name="Zhao F."/>
            <person name="Cao W."/>
        </authorList>
    </citation>
    <scope>NUCLEOTIDE SEQUENCE</scope>
    <source>
        <strain evidence="6">Rmic-2018</strain>
        <tissue evidence="6">Larvae</tissue>
    </source>
</reference>
<evidence type="ECO:0000256" key="2">
    <source>
        <dbReference type="ARBA" id="ARBA00020055"/>
    </source>
</evidence>
<protein>
    <recommendedName>
        <fullName evidence="2">Protein aurora borealis</fullName>
    </recommendedName>
</protein>
<proteinExistence type="inferred from homology"/>
<dbReference type="InterPro" id="IPR023252">
    <property type="entry name" value="Aurora_borealis_protein"/>
</dbReference>
<dbReference type="EMBL" id="JABSTU010004448">
    <property type="protein sequence ID" value="KAH7958159.1"/>
    <property type="molecule type" value="Genomic_DNA"/>
</dbReference>
<sequence length="332" mass="37563">MRELHRVGIVATMAEFPQSLLRNRTSSPDASTDAGEVHFSFNERESPHNVSSVTAGEEPQARHGIHCRSSNNICSNNNCYKRTNPFEVPSEQLSQRLCSPSMFRSRSPEQPSSSRSFKWSIEQMAELFPVNIDEKELSSVQPEESYDPFEEQLQQAIDLFFSSQQIVPSPSEPLLRVWSATQAVVGENSGMQTGRELHTATVWSRRTPSELPEVDLCAVLRDTAENRQTDREEITSRRSVKRRLFSSGFEEEINNESWSCQPLSPTTDDFVEGPSSAMPLHMVLQSTPIRDGSFMRSSWNRPPDLEDRITRLSPICAIGGSRSLLEVTPWYH</sequence>
<gene>
    <name evidence="6" type="ORF">HPB51_027853</name>
</gene>
<dbReference type="PANTHER" id="PTHR14728">
    <property type="entry name" value="PROTEIN AURORA BOREALIS"/>
    <property type="match status" value="1"/>
</dbReference>
<keyword evidence="7" id="KW-1185">Reference proteome</keyword>
<keyword evidence="3" id="KW-0132">Cell division</keyword>
<reference evidence="6" key="1">
    <citation type="journal article" date="2020" name="Cell">
        <title>Large-Scale Comparative Analyses of Tick Genomes Elucidate Their Genetic Diversity and Vector Capacities.</title>
        <authorList>
            <consortium name="Tick Genome and Microbiome Consortium (TIGMIC)"/>
            <person name="Jia N."/>
            <person name="Wang J."/>
            <person name="Shi W."/>
            <person name="Du L."/>
            <person name="Sun Y."/>
            <person name="Zhan W."/>
            <person name="Jiang J.F."/>
            <person name="Wang Q."/>
            <person name="Zhang B."/>
            <person name="Ji P."/>
            <person name="Bell-Sakyi L."/>
            <person name="Cui X.M."/>
            <person name="Yuan T.T."/>
            <person name="Jiang B.G."/>
            <person name="Yang W.F."/>
            <person name="Lam T.T."/>
            <person name="Chang Q.C."/>
            <person name="Ding S.J."/>
            <person name="Wang X.J."/>
            <person name="Zhu J.G."/>
            <person name="Ruan X.D."/>
            <person name="Zhao L."/>
            <person name="Wei J.T."/>
            <person name="Ye R.Z."/>
            <person name="Que T.C."/>
            <person name="Du C.H."/>
            <person name="Zhou Y.H."/>
            <person name="Cheng J.X."/>
            <person name="Dai P.F."/>
            <person name="Guo W.B."/>
            <person name="Han X.H."/>
            <person name="Huang E.J."/>
            <person name="Li L.F."/>
            <person name="Wei W."/>
            <person name="Gao Y.C."/>
            <person name="Liu J.Z."/>
            <person name="Shao H.Z."/>
            <person name="Wang X."/>
            <person name="Wang C.C."/>
            <person name="Yang T.C."/>
            <person name="Huo Q.B."/>
            <person name="Li W."/>
            <person name="Chen H.Y."/>
            <person name="Chen S.E."/>
            <person name="Zhou L.G."/>
            <person name="Ni X.B."/>
            <person name="Tian J.H."/>
            <person name="Sheng Y."/>
            <person name="Liu T."/>
            <person name="Pan Y.S."/>
            <person name="Xia L.Y."/>
            <person name="Li J."/>
            <person name="Zhao F."/>
            <person name="Cao W.C."/>
        </authorList>
    </citation>
    <scope>NUCLEOTIDE SEQUENCE</scope>
    <source>
        <strain evidence="6">Rmic-2018</strain>
    </source>
</reference>
<keyword evidence="5" id="KW-0131">Cell cycle</keyword>
<dbReference type="GO" id="GO:0007088">
    <property type="term" value="P:regulation of mitotic nuclear division"/>
    <property type="evidence" value="ECO:0007669"/>
    <property type="project" value="TreeGrafter"/>
</dbReference>
<evidence type="ECO:0000256" key="5">
    <source>
        <dbReference type="ARBA" id="ARBA00023306"/>
    </source>
</evidence>
<dbReference type="GO" id="GO:0060236">
    <property type="term" value="P:regulation of mitotic spindle organization"/>
    <property type="evidence" value="ECO:0007669"/>
    <property type="project" value="TreeGrafter"/>
</dbReference>
<evidence type="ECO:0000256" key="3">
    <source>
        <dbReference type="ARBA" id="ARBA00022618"/>
    </source>
</evidence>
<accession>A0A9J6CYP3</accession>
<evidence type="ECO:0000313" key="7">
    <source>
        <dbReference type="Proteomes" id="UP000821866"/>
    </source>
</evidence>
<dbReference type="GO" id="GO:0005737">
    <property type="term" value="C:cytoplasm"/>
    <property type="evidence" value="ECO:0007669"/>
    <property type="project" value="TreeGrafter"/>
</dbReference>
<evidence type="ECO:0000256" key="1">
    <source>
        <dbReference type="ARBA" id="ARBA00010963"/>
    </source>
</evidence>
<dbReference type="GO" id="GO:0019901">
    <property type="term" value="F:protein kinase binding"/>
    <property type="evidence" value="ECO:0007669"/>
    <property type="project" value="TreeGrafter"/>
</dbReference>
<dbReference type="Proteomes" id="UP000821866">
    <property type="component" value="Unassembled WGS sequence"/>
</dbReference>
<evidence type="ECO:0000313" key="6">
    <source>
        <dbReference type="EMBL" id="KAH7958159.1"/>
    </source>
</evidence>
<name>A0A9J6CYP3_RHIMP</name>
<organism evidence="6 7">
    <name type="scientific">Rhipicephalus microplus</name>
    <name type="common">Cattle tick</name>
    <name type="synonym">Boophilus microplus</name>
    <dbReference type="NCBI Taxonomy" id="6941"/>
    <lineage>
        <taxon>Eukaryota</taxon>
        <taxon>Metazoa</taxon>
        <taxon>Ecdysozoa</taxon>
        <taxon>Arthropoda</taxon>
        <taxon>Chelicerata</taxon>
        <taxon>Arachnida</taxon>
        <taxon>Acari</taxon>
        <taxon>Parasitiformes</taxon>
        <taxon>Ixodida</taxon>
        <taxon>Ixodoidea</taxon>
        <taxon>Ixodidae</taxon>
        <taxon>Rhipicephalinae</taxon>
        <taxon>Rhipicephalus</taxon>
        <taxon>Boophilus</taxon>
    </lineage>
</organism>
<dbReference type="Pfam" id="PF15280">
    <property type="entry name" value="BORA_N"/>
    <property type="match status" value="1"/>
</dbReference>